<sequence length="920" mass="99186">MSHIMGRGPRDSTVIPTMKCAQCNQDVHIRMIGQHQCPQQPVVPSLPAAYASRGLSTIFDGPGINPRDHLEHLDEMPAQRTPAMSAQARKDVESKAFPAAYKPALNFLAEAPDAPDDFDFASILPGSTSAAHNNSGFFDHDPHSQMNGSTASIDAYMAGLRGSSDPVVTAGNYSADAQREGGSMGVYDSSEGMMGRQSPMPMPMLQQKQQKQQQQQHHHHQDIDRRSPAPAQQGVFGGDGISPGLKAAKSLNIPKTSRPDISGSVAEKVASLQRSQSEVQSPRSRPANFGVEMSRSNSTRLEEAREQLLSSLPPSNSRPGFKSPNETPVPLTKSPVNKTPADSIPWQNKAGGASLPSTVHNKSSGSKGTGILPTVTKASRSQTDNSTTNKRIDVGIVPKTKPPTLPVTASPPSSMKKKGGANYKLPTPTADSQIRISRKGSVQTDGGPSALSAPAPSSTYSPGSPNAMPQDSSMQSSFDILSSLLNEVPTSPTHHHAPSARVHQPQPLKPAPIPLPRNKQPGGTASRGIPLSAVGKKSNSPLAALDTHGAIASGKLTGGPKSASGGNSAGSLSAKSGGRTNKLDLLLDDLMDEMQALNVEMRTESDRDSMASSTASFRNSPASPTHDSVLAQNTRKTRLNSTVSTSSSSSTLSTGAACFACRGRIGNSSPVCVGNHVFHRMCFRCTECDRLLDANNPSLFQVPGDGDSVSYLCERHQPRHTHSHSHSRQNHQQQNQPDLSKYQPVVPKPAPNNSSSSNNTQHSHPHHHHQHQAQPQAAHQHDTAKSSPVCKSCLQPCGSTKDSVHALDAWWHRRCFTCQECRKPFPDKSFYVFEQMPYCRFDYHRLNGSLCAACHDPIEGPCAQVYEGRFHPHCFACDVCKDPLRDVYYNLNGRFLCEHHIQQQQSFKMANKRKTVFGRV</sequence>
<dbReference type="STRING" id="61395.A0A1Y1W7S5"/>
<evidence type="ECO:0000256" key="2">
    <source>
        <dbReference type="ARBA" id="ARBA00022833"/>
    </source>
</evidence>
<dbReference type="InterPro" id="IPR001781">
    <property type="entry name" value="Znf_LIM"/>
</dbReference>
<dbReference type="PROSITE" id="PS00478">
    <property type="entry name" value="LIM_DOMAIN_1"/>
    <property type="match status" value="2"/>
</dbReference>
<feature type="compositionally biased region" description="Polar residues" evidence="5">
    <location>
        <begin position="610"/>
        <end position="629"/>
    </location>
</feature>
<dbReference type="SMART" id="SM00132">
    <property type="entry name" value="LIM"/>
    <property type="match status" value="3"/>
</dbReference>
<dbReference type="OrthoDB" id="1112565at2759"/>
<feature type="domain" description="LIM zinc-binding" evidence="6">
    <location>
        <begin position="850"/>
        <end position="907"/>
    </location>
</feature>
<dbReference type="AlphaFoldDB" id="A0A1Y1W7S5"/>
<feature type="region of interest" description="Disordered" evidence="5">
    <location>
        <begin position="716"/>
        <end position="781"/>
    </location>
</feature>
<dbReference type="GeneID" id="63800470"/>
<proteinExistence type="predicted"/>
<feature type="compositionally biased region" description="Low complexity" evidence="5">
    <location>
        <begin position="308"/>
        <end position="319"/>
    </location>
</feature>
<dbReference type="PANTHER" id="PTHR24210">
    <property type="entry name" value="LIM DOMAIN-CONTAINING PROTEIN"/>
    <property type="match status" value="1"/>
</dbReference>
<feature type="compositionally biased region" description="Low complexity" evidence="5">
    <location>
        <begin position="751"/>
        <end position="762"/>
    </location>
</feature>
<dbReference type="SUPFAM" id="SSF57716">
    <property type="entry name" value="Glucocorticoid receptor-like (DNA-binding domain)"/>
    <property type="match status" value="1"/>
</dbReference>
<keyword evidence="8" id="KW-1185">Reference proteome</keyword>
<evidence type="ECO:0000256" key="4">
    <source>
        <dbReference type="PROSITE-ProRule" id="PRU00125"/>
    </source>
</evidence>
<reference evidence="7 8" key="1">
    <citation type="submission" date="2016-07" db="EMBL/GenBank/DDBJ databases">
        <title>Pervasive Adenine N6-methylation of Active Genes in Fungi.</title>
        <authorList>
            <consortium name="DOE Joint Genome Institute"/>
            <person name="Mondo S.J."/>
            <person name="Dannebaum R.O."/>
            <person name="Kuo R.C."/>
            <person name="Labutti K."/>
            <person name="Haridas S."/>
            <person name="Kuo A."/>
            <person name="Salamov A."/>
            <person name="Ahrendt S.R."/>
            <person name="Lipzen A."/>
            <person name="Sullivan W."/>
            <person name="Andreopoulos W.B."/>
            <person name="Clum A."/>
            <person name="Lindquist E."/>
            <person name="Daum C."/>
            <person name="Ramamoorthy G.K."/>
            <person name="Gryganskyi A."/>
            <person name="Culley D."/>
            <person name="Magnuson J.K."/>
            <person name="James T.Y."/>
            <person name="O'Malley M.A."/>
            <person name="Stajich J.E."/>
            <person name="Spatafora J.W."/>
            <person name="Visel A."/>
            <person name="Grigoriev I.V."/>
        </authorList>
    </citation>
    <scope>NUCLEOTIDE SEQUENCE [LARGE SCALE GENOMIC DNA]</scope>
    <source>
        <strain evidence="7 8">ATCC 12442</strain>
    </source>
</reference>
<dbReference type="PROSITE" id="PS50023">
    <property type="entry name" value="LIM_DOMAIN_2"/>
    <property type="match status" value="3"/>
</dbReference>
<feature type="region of interest" description="Disordered" evidence="5">
    <location>
        <begin position="602"/>
        <end position="629"/>
    </location>
</feature>
<evidence type="ECO:0000256" key="1">
    <source>
        <dbReference type="ARBA" id="ARBA00022723"/>
    </source>
</evidence>
<feature type="compositionally biased region" description="Polar residues" evidence="5">
    <location>
        <begin position="272"/>
        <end position="283"/>
    </location>
</feature>
<feature type="region of interest" description="Disordered" evidence="5">
    <location>
        <begin position="488"/>
        <end position="540"/>
    </location>
</feature>
<accession>A0A1Y1W7S5</accession>
<feature type="compositionally biased region" description="Low complexity" evidence="5">
    <location>
        <begin position="206"/>
        <end position="215"/>
    </location>
</feature>
<dbReference type="RefSeq" id="XP_040742956.1">
    <property type="nucleotide sequence ID" value="XM_040883822.1"/>
</dbReference>
<comment type="caution">
    <text evidence="7">The sequence shown here is derived from an EMBL/GenBank/DDBJ whole genome shotgun (WGS) entry which is preliminary data.</text>
</comment>
<evidence type="ECO:0000259" key="6">
    <source>
        <dbReference type="PROSITE" id="PS50023"/>
    </source>
</evidence>
<keyword evidence="2 4" id="KW-0862">Zinc</keyword>
<dbReference type="Gene3D" id="2.10.110.10">
    <property type="entry name" value="Cysteine Rich Protein"/>
    <property type="match status" value="3"/>
</dbReference>
<feature type="compositionally biased region" description="Basic residues" evidence="5">
    <location>
        <begin position="717"/>
        <end position="729"/>
    </location>
</feature>
<dbReference type="Proteomes" id="UP000193922">
    <property type="component" value="Unassembled WGS sequence"/>
</dbReference>
<keyword evidence="1 4" id="KW-0479">Metal-binding</keyword>
<dbReference type="EMBL" id="MCFD01000008">
    <property type="protein sequence ID" value="ORX69224.1"/>
    <property type="molecule type" value="Genomic_DNA"/>
</dbReference>
<gene>
    <name evidence="7" type="ORF">DL89DRAFT_173486</name>
</gene>
<name>A0A1Y1W7S5_9FUNG</name>
<organism evidence="7 8">
    <name type="scientific">Linderina pennispora</name>
    <dbReference type="NCBI Taxonomy" id="61395"/>
    <lineage>
        <taxon>Eukaryota</taxon>
        <taxon>Fungi</taxon>
        <taxon>Fungi incertae sedis</taxon>
        <taxon>Zoopagomycota</taxon>
        <taxon>Kickxellomycotina</taxon>
        <taxon>Kickxellomycetes</taxon>
        <taxon>Kickxellales</taxon>
        <taxon>Kickxellaceae</taxon>
        <taxon>Linderina</taxon>
    </lineage>
</organism>
<evidence type="ECO:0000313" key="8">
    <source>
        <dbReference type="Proteomes" id="UP000193922"/>
    </source>
</evidence>
<feature type="region of interest" description="Disordered" evidence="5">
    <location>
        <begin position="173"/>
        <end position="475"/>
    </location>
</feature>
<dbReference type="PANTHER" id="PTHR24210:SF14">
    <property type="entry name" value="LIM ZINC-BINDING DOMAIN-CONTAINING PROTEIN"/>
    <property type="match status" value="1"/>
</dbReference>
<dbReference type="CDD" id="cd08368">
    <property type="entry name" value="LIM"/>
    <property type="match status" value="1"/>
</dbReference>
<dbReference type="InterPro" id="IPR017351">
    <property type="entry name" value="PINCH-1-4-like"/>
</dbReference>
<feature type="domain" description="LIM zinc-binding" evidence="6">
    <location>
        <begin position="788"/>
        <end position="849"/>
    </location>
</feature>
<feature type="region of interest" description="Disordered" evidence="5">
    <location>
        <begin position="555"/>
        <end position="579"/>
    </location>
</feature>
<feature type="compositionally biased region" description="Polar residues" evidence="5">
    <location>
        <begin position="376"/>
        <end position="389"/>
    </location>
</feature>
<feature type="compositionally biased region" description="Low complexity" evidence="5">
    <location>
        <begin position="558"/>
        <end position="578"/>
    </location>
</feature>
<dbReference type="GO" id="GO:0046872">
    <property type="term" value="F:metal ion binding"/>
    <property type="evidence" value="ECO:0007669"/>
    <property type="project" value="UniProtKB-KW"/>
</dbReference>
<feature type="compositionally biased region" description="Low complexity" evidence="5">
    <location>
        <begin position="446"/>
        <end position="465"/>
    </location>
</feature>
<feature type="compositionally biased region" description="Polar residues" evidence="5">
    <location>
        <begin position="429"/>
        <end position="444"/>
    </location>
</feature>
<evidence type="ECO:0000313" key="7">
    <source>
        <dbReference type="EMBL" id="ORX69224.1"/>
    </source>
</evidence>
<dbReference type="Pfam" id="PF00412">
    <property type="entry name" value="LIM"/>
    <property type="match status" value="3"/>
</dbReference>
<evidence type="ECO:0000256" key="5">
    <source>
        <dbReference type="SAM" id="MobiDB-lite"/>
    </source>
</evidence>
<feature type="compositionally biased region" description="Polar residues" evidence="5">
    <location>
        <begin position="355"/>
        <end position="366"/>
    </location>
</feature>
<protein>
    <recommendedName>
        <fullName evidence="6">LIM zinc-binding domain-containing protein</fullName>
    </recommendedName>
</protein>
<feature type="domain" description="LIM zinc-binding" evidence="6">
    <location>
        <begin position="656"/>
        <end position="723"/>
    </location>
</feature>
<keyword evidence="3 4" id="KW-0440">LIM domain</keyword>
<evidence type="ECO:0000256" key="3">
    <source>
        <dbReference type="ARBA" id="ARBA00023038"/>
    </source>
</evidence>